<dbReference type="RefSeq" id="WP_219665838.1">
    <property type="nucleotide sequence ID" value="NZ_WTFF01000037.1"/>
</dbReference>
<name>A0ABS6Z2D8_9ACTN</name>
<evidence type="ECO:0000256" key="1">
    <source>
        <dbReference type="SAM" id="Phobius"/>
    </source>
</evidence>
<keyword evidence="1" id="KW-0472">Membrane</keyword>
<keyword evidence="4" id="KW-1185">Reference proteome</keyword>
<dbReference type="EMBL" id="WTFF01000037">
    <property type="protein sequence ID" value="MBW5481902.1"/>
    <property type="molecule type" value="Genomic_DNA"/>
</dbReference>
<organism evidence="3 4">
    <name type="scientific">Streptomyces bambusae</name>
    <dbReference type="NCBI Taxonomy" id="1550616"/>
    <lineage>
        <taxon>Bacteria</taxon>
        <taxon>Bacillati</taxon>
        <taxon>Actinomycetota</taxon>
        <taxon>Actinomycetes</taxon>
        <taxon>Kitasatosporales</taxon>
        <taxon>Streptomycetaceae</taxon>
        <taxon>Streptomyces</taxon>
    </lineage>
</organism>
<sequence length="420" mass="43582">MRWRTLLRTSSATALLPFLLAYVVVLLGEGMTRFITPHYGPAVIGRIVLALAPAAAACAAGGAWEAARLRRGRVQEQAPVRSPLAIAASVLLPVWGMGLAGLAAALVLTSHAAGALPALSHLGMLAALAGVLAASSLWGYLLGRVVPGIAAAPIAMVVGFCAVGFPVSFDPPWLRHLVGQAYDGCCEVGTVIDPAAVWSPLVFAAGLCAAGVVVIQSVGRAPRALAVGIAVVASVAAFLPVRDMGYNPFMARDSSELVCDTDGTPKICLWPETPDRDGVGKLVRARTVRLQQAGLPVADTFSAVPHPGEAAFGSTGQVRPDNIPLRIANTFMPGIPECARTTGKYPASPARSPLDGWLTATAEGTVPPPAPGRFSAEDLAVVRQVLARPRADQLDWYEANRKALSGCTEPPRLDVPGAAR</sequence>
<feature type="transmembrane region" description="Helical" evidence="1">
    <location>
        <begin position="197"/>
        <end position="215"/>
    </location>
</feature>
<feature type="transmembrane region" description="Helical" evidence="1">
    <location>
        <begin position="149"/>
        <end position="169"/>
    </location>
</feature>
<evidence type="ECO:0000313" key="4">
    <source>
        <dbReference type="Proteomes" id="UP000812013"/>
    </source>
</evidence>
<dbReference type="InterPro" id="IPR055648">
    <property type="entry name" value="DUF7224"/>
</dbReference>
<feature type="domain" description="DUF7224" evidence="2">
    <location>
        <begin position="267"/>
        <end position="407"/>
    </location>
</feature>
<feature type="transmembrane region" description="Helical" evidence="1">
    <location>
        <begin position="119"/>
        <end position="142"/>
    </location>
</feature>
<comment type="caution">
    <text evidence="3">The sequence shown here is derived from an EMBL/GenBank/DDBJ whole genome shotgun (WGS) entry which is preliminary data.</text>
</comment>
<evidence type="ECO:0000313" key="3">
    <source>
        <dbReference type="EMBL" id="MBW5481902.1"/>
    </source>
</evidence>
<dbReference type="Pfam" id="PF23866">
    <property type="entry name" value="DUF7224"/>
    <property type="match status" value="1"/>
</dbReference>
<accession>A0ABS6Z2D8</accession>
<dbReference type="Proteomes" id="UP000812013">
    <property type="component" value="Unassembled WGS sequence"/>
</dbReference>
<feature type="transmembrane region" description="Helical" evidence="1">
    <location>
        <begin position="224"/>
        <end position="241"/>
    </location>
</feature>
<feature type="transmembrane region" description="Helical" evidence="1">
    <location>
        <begin position="84"/>
        <end position="107"/>
    </location>
</feature>
<keyword evidence="1" id="KW-0812">Transmembrane</keyword>
<gene>
    <name evidence="3" type="ORF">GPJ59_08405</name>
</gene>
<feature type="transmembrane region" description="Helical" evidence="1">
    <location>
        <begin position="12"/>
        <end position="31"/>
    </location>
</feature>
<proteinExistence type="predicted"/>
<evidence type="ECO:0000259" key="2">
    <source>
        <dbReference type="Pfam" id="PF23866"/>
    </source>
</evidence>
<reference evidence="3 4" key="1">
    <citation type="submission" date="2019-12" db="EMBL/GenBank/DDBJ databases">
        <title>Genome sequence of Streptomyces bambusae.</title>
        <authorList>
            <person name="Bansal K."/>
            <person name="Choksket S."/>
            <person name="Korpole S."/>
            <person name="Patil P.B."/>
        </authorList>
    </citation>
    <scope>NUCLEOTIDE SEQUENCE [LARGE SCALE GENOMIC DNA]</scope>
    <source>
        <strain evidence="3 4">SK60</strain>
    </source>
</reference>
<feature type="transmembrane region" description="Helical" evidence="1">
    <location>
        <begin position="43"/>
        <end position="64"/>
    </location>
</feature>
<keyword evidence="1" id="KW-1133">Transmembrane helix</keyword>
<protein>
    <recommendedName>
        <fullName evidence="2">DUF7224 domain-containing protein</fullName>
    </recommendedName>
</protein>